<feature type="binding site" evidence="12">
    <location>
        <position position="9"/>
    </location>
    <ligand>
        <name>Mg(2+)</name>
        <dbReference type="ChEBI" id="CHEBI:18420"/>
        <label>1</label>
    </ligand>
</feature>
<comment type="caution">
    <text evidence="17">The sequence shown here is derived from an EMBL/GenBank/DDBJ whole genome shotgun (WGS) entry which is preliminary data.</text>
</comment>
<dbReference type="GO" id="GO:0008081">
    <property type="term" value="F:phosphoric diester hydrolase activity"/>
    <property type="evidence" value="ECO:0007669"/>
    <property type="project" value="TreeGrafter"/>
</dbReference>
<feature type="active site" description="Proton donor/acceptor" evidence="11">
    <location>
        <position position="151"/>
    </location>
</feature>
<feature type="active site" description="Proton acceptor" evidence="11">
    <location>
        <position position="400"/>
    </location>
</feature>
<evidence type="ECO:0000256" key="7">
    <source>
        <dbReference type="ARBA" id="ARBA00022801"/>
    </source>
</evidence>
<keyword evidence="5 12" id="KW-0479">Metal-binding</keyword>
<dbReference type="Pfam" id="PF06839">
    <property type="entry name" value="Zn_ribbon_GRF"/>
    <property type="match status" value="1"/>
</dbReference>
<name>A0A8J5JVS7_HOMAM</name>
<comment type="catalytic activity">
    <reaction evidence="1">
        <text>Exonucleolytic cleavage in the 3'- to 5'-direction to yield nucleoside 5'-phosphates.</text>
        <dbReference type="EC" id="3.1.11.2"/>
    </reaction>
</comment>
<dbReference type="Proteomes" id="UP000747542">
    <property type="component" value="Unassembled WGS sequence"/>
</dbReference>
<evidence type="ECO:0000256" key="1">
    <source>
        <dbReference type="ARBA" id="ARBA00000493"/>
    </source>
</evidence>
<feature type="binding site" evidence="12">
    <location>
        <position position="399"/>
    </location>
    <ligand>
        <name>Mg(2+)</name>
        <dbReference type="ChEBI" id="CHEBI:18420"/>
        <label>1</label>
    </ligand>
</feature>
<sequence>MPFRILSWNINGLRSFKTGMKEFLSSLNADIICFQETKVTRDKLEEPQAIVEGHYMGELHYGGGTTEALPAEWTKEELKDLDSEGRAVITQHIIKDNNGTGYEVAVINVYCPRVDPEKPERRVFKLRFYELLRQRAAAIHATGCHVVVVGDINTSHKRIDHCDPDESEVSHLGLLTAAVGQFITLQRVVRYDEALSVAVFSDAPPLRDRPCPSALATLASPSDFERRLGRRYLDKFLIPLHKKEDDTENKEKSLDKECTSLLHFPDEKDFGRLKIFNCRSSEETLIPTDISAQMRLKKETIEEQGKADTKRERQTINTEEFEEDEISDDHLLVSGSDFQVVDTFRYFYPNKRDVFTCWNTFTNSRSTNYGTRIDYIFCDEEFLPCVENSLVLSDVMGSDHCPVAVVIKGELVPAPKLPLSCTKFFPEFRGEQQKLSSYFRPKSSLPVVQRNANQNSHIFSRTESVVGRISQSEAKRKTSNTKIKPPKTKKVCAENQRKLSFFFTLNANNQNTGTVSVNLSVGSRCDEQSTELNATASTRVTETRLVNLSQKREQDEDSGFGSQDLPSDNIPADSSCSKAGLKSNQNKNSGWGFLMKGPKPLPLCPGHREPAVLMTVKKKGPNTNRQFYGCARGVGKEGDPNARCKFFKWVGK</sequence>
<dbReference type="GO" id="GO:0003906">
    <property type="term" value="F:DNA-(apurinic or apyrimidinic site) endonuclease activity"/>
    <property type="evidence" value="ECO:0007669"/>
    <property type="project" value="TreeGrafter"/>
</dbReference>
<evidence type="ECO:0000256" key="11">
    <source>
        <dbReference type="PIRSR" id="PIRSR604808-1"/>
    </source>
</evidence>
<evidence type="ECO:0000256" key="10">
    <source>
        <dbReference type="ARBA" id="ARBA00023242"/>
    </source>
</evidence>
<evidence type="ECO:0000256" key="12">
    <source>
        <dbReference type="PIRSR" id="PIRSR604808-2"/>
    </source>
</evidence>
<comment type="similarity">
    <text evidence="2">Belongs to the DNA repair enzymes AP/ExoA family.</text>
</comment>
<dbReference type="PROSITE" id="PS51435">
    <property type="entry name" value="AP_NUCLEASE_F1_4"/>
    <property type="match status" value="1"/>
</dbReference>
<dbReference type="PANTHER" id="PTHR22748:SF4">
    <property type="entry name" value="DNA-(APURINIC OR APYRIMIDINIC SITE) ENDONUCLEASE 2"/>
    <property type="match status" value="1"/>
</dbReference>
<feature type="site" description="Transition state stabilizer" evidence="13">
    <location>
        <position position="153"/>
    </location>
</feature>
<keyword evidence="17" id="KW-0255">Endonuclease</keyword>
<dbReference type="GO" id="GO:0008270">
    <property type="term" value="F:zinc ion binding"/>
    <property type="evidence" value="ECO:0007669"/>
    <property type="project" value="UniProtKB-KW"/>
</dbReference>
<feature type="region of interest" description="Disordered" evidence="15">
    <location>
        <begin position="471"/>
        <end position="490"/>
    </location>
</feature>
<dbReference type="Gene3D" id="3.60.10.10">
    <property type="entry name" value="Endonuclease/exonuclease/phosphatase"/>
    <property type="match status" value="1"/>
</dbReference>
<feature type="binding site" evidence="12">
    <location>
        <position position="36"/>
    </location>
    <ligand>
        <name>Mg(2+)</name>
        <dbReference type="ChEBI" id="CHEBI:18420"/>
        <label>1</label>
    </ligand>
</feature>
<keyword evidence="10" id="KW-0539">Nucleus</keyword>
<feature type="site" description="Important for catalytic activity" evidence="13">
    <location>
        <position position="374"/>
    </location>
</feature>
<evidence type="ECO:0000256" key="15">
    <source>
        <dbReference type="SAM" id="MobiDB-lite"/>
    </source>
</evidence>
<reference evidence="17" key="1">
    <citation type="journal article" date="2021" name="Sci. Adv.">
        <title>The American lobster genome reveals insights on longevity, neural, and immune adaptations.</title>
        <authorList>
            <person name="Polinski J.M."/>
            <person name="Zimin A.V."/>
            <person name="Clark K.F."/>
            <person name="Kohn A.B."/>
            <person name="Sadowski N."/>
            <person name="Timp W."/>
            <person name="Ptitsyn A."/>
            <person name="Khanna P."/>
            <person name="Romanova D.Y."/>
            <person name="Williams P."/>
            <person name="Greenwood S.J."/>
            <person name="Moroz L.L."/>
            <person name="Walt D.R."/>
            <person name="Bodnar A.G."/>
        </authorList>
    </citation>
    <scope>NUCLEOTIDE SEQUENCE</scope>
    <source>
        <strain evidence="17">GMGI-L3</strain>
    </source>
</reference>
<evidence type="ECO:0000256" key="9">
    <source>
        <dbReference type="ARBA" id="ARBA00022842"/>
    </source>
</evidence>
<accession>A0A8J5JVS7</accession>
<keyword evidence="7" id="KW-0378">Hydrolase</keyword>
<dbReference type="InterPro" id="IPR036691">
    <property type="entry name" value="Endo/exonu/phosph_ase_sf"/>
</dbReference>
<feature type="domain" description="GRF-type" evidence="16">
    <location>
        <begin position="604"/>
        <end position="652"/>
    </location>
</feature>
<evidence type="ECO:0000256" key="8">
    <source>
        <dbReference type="ARBA" id="ARBA00022833"/>
    </source>
</evidence>
<feature type="region of interest" description="Disordered" evidence="15">
    <location>
        <begin position="543"/>
        <end position="582"/>
    </location>
</feature>
<evidence type="ECO:0000256" key="3">
    <source>
        <dbReference type="ARBA" id="ARBA00012115"/>
    </source>
</evidence>
<dbReference type="AlphaFoldDB" id="A0A8J5JVS7"/>
<dbReference type="SUPFAM" id="SSF56219">
    <property type="entry name" value="DNase I-like"/>
    <property type="match status" value="1"/>
</dbReference>
<protein>
    <recommendedName>
        <fullName evidence="4">DNA-(apurinic or apyrimidinic site) endonuclease 2</fullName>
        <ecNumber evidence="3">3.1.11.2</ecNumber>
    </recommendedName>
</protein>
<keyword evidence="18" id="KW-1185">Reference proteome</keyword>
<evidence type="ECO:0000256" key="5">
    <source>
        <dbReference type="ARBA" id="ARBA00022723"/>
    </source>
</evidence>
<dbReference type="InterPro" id="IPR005135">
    <property type="entry name" value="Endo/exonuclease/phosphatase"/>
</dbReference>
<keyword evidence="9 12" id="KW-0460">Magnesium</keyword>
<feature type="binding site" evidence="12">
    <location>
        <position position="151"/>
    </location>
    <ligand>
        <name>Mg(2+)</name>
        <dbReference type="ChEBI" id="CHEBI:18420"/>
        <label>1</label>
    </ligand>
</feature>
<evidence type="ECO:0000256" key="2">
    <source>
        <dbReference type="ARBA" id="ARBA00007092"/>
    </source>
</evidence>
<keyword evidence="8" id="KW-0862">Zinc</keyword>
<evidence type="ECO:0000313" key="17">
    <source>
        <dbReference type="EMBL" id="KAG7162028.1"/>
    </source>
</evidence>
<dbReference type="GO" id="GO:0005634">
    <property type="term" value="C:nucleus"/>
    <property type="evidence" value="ECO:0007669"/>
    <property type="project" value="TreeGrafter"/>
</dbReference>
<feature type="binding site" evidence="12">
    <location>
        <position position="153"/>
    </location>
    <ligand>
        <name>Mg(2+)</name>
        <dbReference type="ChEBI" id="CHEBI:18420"/>
        <label>1</label>
    </ligand>
</feature>
<dbReference type="InterPro" id="IPR004808">
    <property type="entry name" value="AP_endonuc_1"/>
</dbReference>
<evidence type="ECO:0000256" key="4">
    <source>
        <dbReference type="ARBA" id="ARBA00013541"/>
    </source>
</evidence>
<proteinExistence type="inferred from homology"/>
<feature type="active site" evidence="11">
    <location>
        <position position="110"/>
    </location>
</feature>
<evidence type="ECO:0000256" key="6">
    <source>
        <dbReference type="ARBA" id="ARBA00022771"/>
    </source>
</evidence>
<organism evidence="17 18">
    <name type="scientific">Homarus americanus</name>
    <name type="common">American lobster</name>
    <dbReference type="NCBI Taxonomy" id="6706"/>
    <lineage>
        <taxon>Eukaryota</taxon>
        <taxon>Metazoa</taxon>
        <taxon>Ecdysozoa</taxon>
        <taxon>Arthropoda</taxon>
        <taxon>Crustacea</taxon>
        <taxon>Multicrustacea</taxon>
        <taxon>Malacostraca</taxon>
        <taxon>Eumalacostraca</taxon>
        <taxon>Eucarida</taxon>
        <taxon>Decapoda</taxon>
        <taxon>Pleocyemata</taxon>
        <taxon>Astacidea</taxon>
        <taxon>Nephropoidea</taxon>
        <taxon>Nephropidae</taxon>
        <taxon>Homarus</taxon>
    </lineage>
</organism>
<keyword evidence="17" id="KW-0540">Nuclease</keyword>
<evidence type="ECO:0000313" key="18">
    <source>
        <dbReference type="Proteomes" id="UP000747542"/>
    </source>
</evidence>
<feature type="binding site" evidence="12">
    <location>
        <position position="400"/>
    </location>
    <ligand>
        <name>Mg(2+)</name>
        <dbReference type="ChEBI" id="CHEBI:18420"/>
        <label>1</label>
    </ligand>
</feature>
<dbReference type="GO" id="GO:0008311">
    <property type="term" value="F:double-stranded DNA 3'-5' DNA exonuclease activity"/>
    <property type="evidence" value="ECO:0007669"/>
    <property type="project" value="UniProtKB-EC"/>
</dbReference>
<dbReference type="PROSITE" id="PS51999">
    <property type="entry name" value="ZF_GRF"/>
    <property type="match status" value="1"/>
</dbReference>
<gene>
    <name evidence="17" type="primary">apex2-L</name>
    <name evidence="17" type="ORF">Hamer_G022938</name>
</gene>
<keyword evidence="12" id="KW-0464">Manganese</keyword>
<dbReference type="GO" id="GO:0006284">
    <property type="term" value="P:base-excision repair"/>
    <property type="evidence" value="ECO:0007669"/>
    <property type="project" value="TreeGrafter"/>
</dbReference>
<keyword evidence="6 14" id="KW-0863">Zinc-finger</keyword>
<dbReference type="EC" id="3.1.11.2" evidence="3"/>
<evidence type="ECO:0000259" key="16">
    <source>
        <dbReference type="PROSITE" id="PS51999"/>
    </source>
</evidence>
<evidence type="ECO:0000256" key="13">
    <source>
        <dbReference type="PIRSR" id="PIRSR604808-3"/>
    </source>
</evidence>
<feature type="compositionally biased region" description="Polar residues" evidence="15">
    <location>
        <begin position="560"/>
        <end position="582"/>
    </location>
</feature>
<feature type="site" description="Interaction with DNA substrate" evidence="13">
    <location>
        <position position="400"/>
    </location>
</feature>
<comment type="cofactor">
    <cofactor evidence="12">
        <name>Mg(2+)</name>
        <dbReference type="ChEBI" id="CHEBI:18420"/>
    </cofactor>
    <cofactor evidence="12">
        <name>Mn(2+)</name>
        <dbReference type="ChEBI" id="CHEBI:29035"/>
    </cofactor>
    <text evidence="12">Probably binds two magnesium or manganese ions per subunit.</text>
</comment>
<dbReference type="PANTHER" id="PTHR22748">
    <property type="entry name" value="AP ENDONUCLEASE"/>
    <property type="match status" value="1"/>
</dbReference>
<dbReference type="EMBL" id="JAHLQT010028174">
    <property type="protein sequence ID" value="KAG7162028.1"/>
    <property type="molecule type" value="Genomic_DNA"/>
</dbReference>
<dbReference type="Pfam" id="PF03372">
    <property type="entry name" value="Exo_endo_phos"/>
    <property type="match status" value="1"/>
</dbReference>
<evidence type="ECO:0000256" key="14">
    <source>
        <dbReference type="PROSITE-ProRule" id="PRU01343"/>
    </source>
</evidence>
<dbReference type="InterPro" id="IPR010666">
    <property type="entry name" value="Znf_GRF"/>
</dbReference>